<dbReference type="PANTHER" id="PTHR32361">
    <property type="entry name" value="FERRIC/CUPRIC REDUCTASE TRANSMEMBRANE COMPONENT"/>
    <property type="match status" value="1"/>
</dbReference>
<proteinExistence type="inferred from homology"/>
<dbReference type="Proteomes" id="UP001152885">
    <property type="component" value="Unassembled WGS sequence"/>
</dbReference>
<evidence type="ECO:0000256" key="13">
    <source>
        <dbReference type="ARBA" id="ARBA00023136"/>
    </source>
</evidence>
<keyword evidence="5" id="KW-1003">Cell membrane</keyword>
<keyword evidence="20" id="KW-1185">Reference proteome</keyword>
<keyword evidence="9" id="KW-0249">Electron transport</keyword>
<evidence type="ECO:0000256" key="17">
    <source>
        <dbReference type="SAM" id="SignalP"/>
    </source>
</evidence>
<dbReference type="AlphaFoldDB" id="A0A9W4TW70"/>
<comment type="caution">
    <text evidence="19">The sequence shown here is derived from an EMBL/GenBank/DDBJ whole genome shotgun (WGS) entry which is preliminary data.</text>
</comment>
<dbReference type="InterPro" id="IPR013121">
    <property type="entry name" value="Fe_red_NAD-bd_6"/>
</dbReference>
<protein>
    <recommendedName>
        <fullName evidence="3">ferric-chelate reductase (NADPH)</fullName>
        <ecNumber evidence="3">1.16.1.9</ecNumber>
    </recommendedName>
</protein>
<dbReference type="InterPro" id="IPR013112">
    <property type="entry name" value="FAD-bd_8"/>
</dbReference>
<feature type="transmembrane region" description="Helical" evidence="16">
    <location>
        <begin position="231"/>
        <end position="253"/>
    </location>
</feature>
<dbReference type="Gene3D" id="3.40.50.80">
    <property type="entry name" value="Nucleotide-binding domain of ferredoxin-NADP reductase (FNR) module"/>
    <property type="match status" value="1"/>
</dbReference>
<evidence type="ECO:0000256" key="11">
    <source>
        <dbReference type="ARBA" id="ARBA00023002"/>
    </source>
</evidence>
<feature type="transmembrane region" description="Helical" evidence="16">
    <location>
        <begin position="305"/>
        <end position="325"/>
    </location>
</feature>
<dbReference type="GO" id="GO:0006826">
    <property type="term" value="P:iron ion transport"/>
    <property type="evidence" value="ECO:0007669"/>
    <property type="project" value="TreeGrafter"/>
</dbReference>
<dbReference type="GO" id="GO:0005886">
    <property type="term" value="C:plasma membrane"/>
    <property type="evidence" value="ECO:0007669"/>
    <property type="project" value="UniProtKB-SubCell"/>
</dbReference>
<dbReference type="InterPro" id="IPR013130">
    <property type="entry name" value="Fe3_Rdtase_TM_dom"/>
</dbReference>
<evidence type="ECO:0000256" key="16">
    <source>
        <dbReference type="SAM" id="Phobius"/>
    </source>
</evidence>
<sequence length="719" mass="83625">MFITRYLVLFSFISYSQAVIGAFQIYHNYDFPVQACSGLIGKTAVYFNSTLEPNGYCNFHNQPALGTMAECIEMIPLQNSRKLFLKSCKKLNLTEDQYLKALQNATEFGFVNVTSDKDYKKGKNYYKPALLTKKKVHAAYDSVATRWYNYNQAQFFGLASMCYWWVVLGIASIWNLTYFIAPKFILSLKGKFSNYFRKYITLPALFSKTHAHHKHIIFHKFIVVFPTRLEAILVFLWFSMTLIMCCTNYVHVVPNSIWPQRNNELGRKVADRTGQMVLWLLPPLVLFSGRNNFVQWISGWSFARFIYIHKWISRVAFMMMIAHGVGMTYNGRGIGKYYTRNKQPYVRWGMTALTSIGLMCFQSLIYFRRSNYEVFLAIHILLAVFAIIGLWIHTRQQGYHMWMIAAVSVWVFDRVVRIARLFAFGVKTADVQLIANETIKVIVNRPKYWKPFPGCHAFIHFFRPTCFWQSHPFTIVDSINETNTITFYLKVKGGMTHGLYQFLSKQPNQKAKIKVSVEGPYGNPLPLSNFDYNLLIAGGNGIPGIYYETIDLIKNKKSSYNKVKLYWVIRHYRSLEWFYQELNKLKQFDPSLIDVTIFITQPHVGLTQPIITDATDDEEDEEESQEKHLKDDGGDAKVEVENFDYIEKLKQSLNHINFQEYKPNFYELVAQEIKQNDFGSMAISTCAHGSQCDDVRKAIGDNLNESNYRVELFEQIQSW</sequence>
<dbReference type="SFLD" id="SFLDG01168">
    <property type="entry name" value="Ferric_reductase_subgroup_(FRE"/>
    <property type="match status" value="1"/>
</dbReference>
<comment type="similarity">
    <text evidence="2">Belongs to the ferric reductase (FRE) family.</text>
</comment>
<feature type="chain" id="PRO_5040853287" description="ferric-chelate reductase (NADPH)" evidence="17">
    <location>
        <begin position="19"/>
        <end position="719"/>
    </location>
</feature>
<dbReference type="CDD" id="cd06186">
    <property type="entry name" value="NOX_Duox_like_FAD_NADP"/>
    <property type="match status" value="1"/>
</dbReference>
<dbReference type="GO" id="GO:0006879">
    <property type="term" value="P:intracellular iron ion homeostasis"/>
    <property type="evidence" value="ECO:0007669"/>
    <property type="project" value="TreeGrafter"/>
</dbReference>
<evidence type="ECO:0000256" key="1">
    <source>
        <dbReference type="ARBA" id="ARBA00004651"/>
    </source>
</evidence>
<evidence type="ECO:0000256" key="8">
    <source>
        <dbReference type="ARBA" id="ARBA00022827"/>
    </source>
</evidence>
<evidence type="ECO:0000256" key="4">
    <source>
        <dbReference type="ARBA" id="ARBA00022448"/>
    </source>
</evidence>
<dbReference type="PANTHER" id="PTHR32361:SF9">
    <property type="entry name" value="FERRIC REDUCTASE TRANSMEMBRANE COMPONENT 3-RELATED"/>
    <property type="match status" value="1"/>
</dbReference>
<organism evidence="19 20">
    <name type="scientific">Candida verbasci</name>
    <dbReference type="NCBI Taxonomy" id="1227364"/>
    <lineage>
        <taxon>Eukaryota</taxon>
        <taxon>Fungi</taxon>
        <taxon>Dikarya</taxon>
        <taxon>Ascomycota</taxon>
        <taxon>Saccharomycotina</taxon>
        <taxon>Pichiomycetes</taxon>
        <taxon>Debaryomycetaceae</taxon>
        <taxon>Candida/Lodderomyces clade</taxon>
        <taxon>Candida</taxon>
    </lineage>
</organism>
<dbReference type="Pfam" id="PF08022">
    <property type="entry name" value="FAD_binding_8"/>
    <property type="match status" value="1"/>
</dbReference>
<keyword evidence="6" id="KW-0285">Flavoprotein</keyword>
<dbReference type="InterPro" id="IPR051410">
    <property type="entry name" value="Ferric/Cupric_Reductase"/>
</dbReference>
<keyword evidence="12" id="KW-0406">Ion transport</keyword>
<feature type="transmembrane region" description="Helical" evidence="16">
    <location>
        <begin position="374"/>
        <end position="393"/>
    </location>
</feature>
<dbReference type="SUPFAM" id="SSF52343">
    <property type="entry name" value="Ferredoxin reductase-like, C-terminal NADP-linked domain"/>
    <property type="match status" value="1"/>
</dbReference>
<dbReference type="Pfam" id="PF08030">
    <property type="entry name" value="NAD_binding_6"/>
    <property type="match status" value="1"/>
</dbReference>
<keyword evidence="7 16" id="KW-0812">Transmembrane</keyword>
<reference evidence="19" key="1">
    <citation type="submission" date="2022-12" db="EMBL/GenBank/DDBJ databases">
        <authorList>
            <person name="Brejova B."/>
        </authorList>
    </citation>
    <scope>NUCLEOTIDE SEQUENCE</scope>
</reference>
<keyword evidence="8" id="KW-0274">FAD</keyword>
<evidence type="ECO:0000256" key="9">
    <source>
        <dbReference type="ARBA" id="ARBA00022982"/>
    </source>
</evidence>
<evidence type="ECO:0000259" key="18">
    <source>
        <dbReference type="PROSITE" id="PS51384"/>
    </source>
</evidence>
<dbReference type="OrthoDB" id="4494341at2759"/>
<keyword evidence="14" id="KW-0325">Glycoprotein</keyword>
<name>A0A9W4TW70_9ASCO</name>
<dbReference type="GO" id="GO:0015677">
    <property type="term" value="P:copper ion import"/>
    <property type="evidence" value="ECO:0007669"/>
    <property type="project" value="TreeGrafter"/>
</dbReference>
<evidence type="ECO:0000256" key="7">
    <source>
        <dbReference type="ARBA" id="ARBA00022692"/>
    </source>
</evidence>
<comment type="subcellular location">
    <subcellularLocation>
        <location evidence="1">Cell membrane</location>
        <topology evidence="1">Multi-pass membrane protein</topology>
    </subcellularLocation>
</comment>
<keyword evidence="13 16" id="KW-0472">Membrane</keyword>
<evidence type="ECO:0000256" key="12">
    <source>
        <dbReference type="ARBA" id="ARBA00023065"/>
    </source>
</evidence>
<dbReference type="GO" id="GO:0052851">
    <property type="term" value="F:ferric-chelate reductase (NADPH) activity"/>
    <property type="evidence" value="ECO:0007669"/>
    <property type="project" value="UniProtKB-EC"/>
</dbReference>
<feature type="transmembrane region" description="Helical" evidence="16">
    <location>
        <begin position="345"/>
        <end position="367"/>
    </location>
</feature>
<evidence type="ECO:0000256" key="10">
    <source>
        <dbReference type="ARBA" id="ARBA00022989"/>
    </source>
</evidence>
<evidence type="ECO:0000313" key="19">
    <source>
        <dbReference type="EMBL" id="CAI5759500.1"/>
    </source>
</evidence>
<evidence type="ECO:0000256" key="6">
    <source>
        <dbReference type="ARBA" id="ARBA00022630"/>
    </source>
</evidence>
<evidence type="ECO:0000256" key="3">
    <source>
        <dbReference type="ARBA" id="ARBA00012668"/>
    </source>
</evidence>
<comment type="catalytic activity">
    <reaction evidence="15">
        <text>2 a Fe(II)-siderophore + NADP(+) + H(+) = 2 a Fe(III)-siderophore + NADPH</text>
        <dbReference type="Rhea" id="RHEA:28795"/>
        <dbReference type="Rhea" id="RHEA-COMP:11342"/>
        <dbReference type="Rhea" id="RHEA-COMP:11344"/>
        <dbReference type="ChEBI" id="CHEBI:15378"/>
        <dbReference type="ChEBI" id="CHEBI:29033"/>
        <dbReference type="ChEBI" id="CHEBI:29034"/>
        <dbReference type="ChEBI" id="CHEBI:57783"/>
        <dbReference type="ChEBI" id="CHEBI:58349"/>
        <dbReference type="EC" id="1.16.1.9"/>
    </reaction>
</comment>
<feature type="domain" description="FAD-binding FR-type" evidence="18">
    <location>
        <begin position="408"/>
        <end position="527"/>
    </location>
</feature>
<dbReference type="SUPFAM" id="SSF63380">
    <property type="entry name" value="Riboflavin synthase domain-like"/>
    <property type="match status" value="1"/>
</dbReference>
<accession>A0A9W4TW70</accession>
<dbReference type="SFLD" id="SFLDS00052">
    <property type="entry name" value="Ferric_Reductase_Domain"/>
    <property type="match status" value="1"/>
</dbReference>
<keyword evidence="10 16" id="KW-1133">Transmembrane helix</keyword>
<dbReference type="InterPro" id="IPR017927">
    <property type="entry name" value="FAD-bd_FR_type"/>
</dbReference>
<feature type="signal peptide" evidence="17">
    <location>
        <begin position="1"/>
        <end position="18"/>
    </location>
</feature>
<keyword evidence="17" id="KW-0732">Signal</keyword>
<evidence type="ECO:0000256" key="14">
    <source>
        <dbReference type="ARBA" id="ARBA00023180"/>
    </source>
</evidence>
<dbReference type="InterPro" id="IPR039261">
    <property type="entry name" value="FNR_nucleotide-bd"/>
</dbReference>
<evidence type="ECO:0000256" key="5">
    <source>
        <dbReference type="ARBA" id="ARBA00022475"/>
    </source>
</evidence>
<keyword evidence="4" id="KW-0813">Transport</keyword>
<dbReference type="PROSITE" id="PS51384">
    <property type="entry name" value="FAD_FR"/>
    <property type="match status" value="1"/>
</dbReference>
<keyword evidence="11" id="KW-0560">Oxidoreductase</keyword>
<evidence type="ECO:0000256" key="15">
    <source>
        <dbReference type="ARBA" id="ARBA00048483"/>
    </source>
</evidence>
<dbReference type="Pfam" id="PF01794">
    <property type="entry name" value="Ferric_reduct"/>
    <property type="match status" value="1"/>
</dbReference>
<dbReference type="EMBL" id="CANTUO010000004">
    <property type="protein sequence ID" value="CAI5759500.1"/>
    <property type="molecule type" value="Genomic_DNA"/>
</dbReference>
<feature type="transmembrane region" description="Helical" evidence="16">
    <location>
        <begin position="163"/>
        <end position="181"/>
    </location>
</feature>
<dbReference type="InterPro" id="IPR017938">
    <property type="entry name" value="Riboflavin_synthase-like_b-brl"/>
</dbReference>
<evidence type="ECO:0000313" key="20">
    <source>
        <dbReference type="Proteomes" id="UP001152885"/>
    </source>
</evidence>
<gene>
    <name evidence="19" type="ORF">CANVERA_P4012</name>
</gene>
<dbReference type="EC" id="1.16.1.9" evidence="3"/>
<evidence type="ECO:0000256" key="2">
    <source>
        <dbReference type="ARBA" id="ARBA00006278"/>
    </source>
</evidence>